<dbReference type="CDD" id="cd17393">
    <property type="entry name" value="MFS_MosC_like"/>
    <property type="match status" value="1"/>
</dbReference>
<dbReference type="Gene3D" id="1.20.1250.20">
    <property type="entry name" value="MFS general substrate transporter like domains"/>
    <property type="match status" value="2"/>
</dbReference>
<keyword evidence="6" id="KW-1185">Reference proteome</keyword>
<dbReference type="InterPro" id="IPR036259">
    <property type="entry name" value="MFS_trans_sf"/>
</dbReference>
<evidence type="ECO:0000313" key="6">
    <source>
        <dbReference type="Proteomes" id="UP000249915"/>
    </source>
</evidence>
<sequence length="398" mass="38896">MKQRLSVIMIFALNGATLGSWAPRTPALSDQVGIGPGPFGLALLGASVGMLAAAVVSGRVVERFGARAVVGGSALAVCAILPLIGAAQSLSWLAAALFALGVSAGVLDVAMNIAGVAVERSERKPIMPLFHAGFSFGALAGSGAAALAAAHEWSPAQHLGVAALAGVVTLVAVVRSLPGVAPATGHAAGNTDGRVGALLRRPALWLLAAIALCSAIAEGASSDWSALLLATEQGASEGAAALAYAGFSLAMALARLAGSWTQARFGHTAVLVTGAGCAGAGLVTSAIAGVPAVSYAGFVLAGAGLATCFPVALGLAGEAGKRPDDSGGEREVAFVTAIAYTGFLAGPPMIGGIAHLTSLSASFVVVGFIAAAIAPAAIAAGRAVARERASRTAGRAVR</sequence>
<name>A0A2V4B0C4_9PSEU</name>
<dbReference type="Proteomes" id="UP000249915">
    <property type="component" value="Unassembled WGS sequence"/>
</dbReference>
<accession>A0A2V4B0C4</accession>
<dbReference type="OrthoDB" id="151222at2"/>
<comment type="subcellular location">
    <subcellularLocation>
        <location evidence="1">Cell membrane</location>
        <topology evidence="1">Multi-pass membrane protein</topology>
    </subcellularLocation>
</comment>
<dbReference type="InterPro" id="IPR051788">
    <property type="entry name" value="MFS_Transporter"/>
</dbReference>
<dbReference type="EMBL" id="MASW01000002">
    <property type="protein sequence ID" value="PXY27453.1"/>
    <property type="molecule type" value="Genomic_DNA"/>
</dbReference>
<dbReference type="SUPFAM" id="SSF103473">
    <property type="entry name" value="MFS general substrate transporter"/>
    <property type="match status" value="1"/>
</dbReference>
<dbReference type="PANTHER" id="PTHR23514">
    <property type="entry name" value="BYPASS OF STOP CODON PROTEIN 6"/>
    <property type="match status" value="1"/>
</dbReference>
<evidence type="ECO:0000256" key="2">
    <source>
        <dbReference type="ARBA" id="ARBA00022692"/>
    </source>
</evidence>
<evidence type="ECO:0000313" key="5">
    <source>
        <dbReference type="EMBL" id="PXY27453.1"/>
    </source>
</evidence>
<proteinExistence type="predicted"/>
<dbReference type="GO" id="GO:0005886">
    <property type="term" value="C:plasma membrane"/>
    <property type="evidence" value="ECO:0007669"/>
    <property type="project" value="UniProtKB-SubCell"/>
</dbReference>
<keyword evidence="2" id="KW-0812">Transmembrane</keyword>
<dbReference type="PROSITE" id="PS50850">
    <property type="entry name" value="MFS"/>
    <property type="match status" value="1"/>
</dbReference>
<evidence type="ECO:0000256" key="1">
    <source>
        <dbReference type="ARBA" id="ARBA00004651"/>
    </source>
</evidence>
<organism evidence="5 6">
    <name type="scientific">Prauserella muralis</name>
    <dbReference type="NCBI Taxonomy" id="588067"/>
    <lineage>
        <taxon>Bacteria</taxon>
        <taxon>Bacillati</taxon>
        <taxon>Actinomycetota</taxon>
        <taxon>Actinomycetes</taxon>
        <taxon>Pseudonocardiales</taxon>
        <taxon>Pseudonocardiaceae</taxon>
        <taxon>Prauserella</taxon>
    </lineage>
</organism>
<protein>
    <submittedName>
        <fullName evidence="5">MFS transporter</fullName>
    </submittedName>
</protein>
<dbReference type="RefSeq" id="WP_112281452.1">
    <property type="nucleotide sequence ID" value="NZ_MASW01000002.1"/>
</dbReference>
<dbReference type="AlphaFoldDB" id="A0A2V4B0C4"/>
<reference evidence="5 6" key="1">
    <citation type="submission" date="2016-07" db="EMBL/GenBank/DDBJ databases">
        <title>Draft genome sequence of Prauserella muralis DSM 45305, isolated from a mould-covered wall in an indoor environment.</title>
        <authorList>
            <person name="Ruckert C."/>
            <person name="Albersmeier A."/>
            <person name="Jiang C.-L."/>
            <person name="Jiang Y."/>
            <person name="Kalinowski J."/>
            <person name="Schneider O."/>
            <person name="Winkler A."/>
            <person name="Zotchev S.B."/>
        </authorList>
    </citation>
    <scope>NUCLEOTIDE SEQUENCE [LARGE SCALE GENOMIC DNA]</scope>
    <source>
        <strain evidence="5 6">DSM 45305</strain>
    </source>
</reference>
<evidence type="ECO:0000256" key="3">
    <source>
        <dbReference type="ARBA" id="ARBA00022989"/>
    </source>
</evidence>
<dbReference type="InterPro" id="IPR020846">
    <property type="entry name" value="MFS_dom"/>
</dbReference>
<dbReference type="Pfam" id="PF07690">
    <property type="entry name" value="MFS_1"/>
    <property type="match status" value="2"/>
</dbReference>
<keyword evidence="3" id="KW-1133">Transmembrane helix</keyword>
<dbReference type="InterPro" id="IPR011701">
    <property type="entry name" value="MFS"/>
</dbReference>
<evidence type="ECO:0000256" key="4">
    <source>
        <dbReference type="ARBA" id="ARBA00023136"/>
    </source>
</evidence>
<gene>
    <name evidence="5" type="ORF">BAY60_13555</name>
</gene>
<keyword evidence="4" id="KW-0472">Membrane</keyword>
<dbReference type="PANTHER" id="PTHR23514:SF13">
    <property type="entry name" value="INNER MEMBRANE PROTEIN YBJJ"/>
    <property type="match status" value="1"/>
</dbReference>
<dbReference type="GO" id="GO:0022857">
    <property type="term" value="F:transmembrane transporter activity"/>
    <property type="evidence" value="ECO:0007669"/>
    <property type="project" value="InterPro"/>
</dbReference>
<comment type="caution">
    <text evidence="5">The sequence shown here is derived from an EMBL/GenBank/DDBJ whole genome shotgun (WGS) entry which is preliminary data.</text>
</comment>